<feature type="transmembrane region" description="Helical" evidence="1">
    <location>
        <begin position="122"/>
        <end position="155"/>
    </location>
</feature>
<evidence type="ECO:0000256" key="1">
    <source>
        <dbReference type="SAM" id="Phobius"/>
    </source>
</evidence>
<sequence>MWEKTMTLNTNNLFTGAIFVAIGAFAALWAVMDMQVGSALRMGPGYFPVIIGVGLVFFGIVVALQGGEHTDFAMKGLPWRGIILISLAPILFGATVRGFGLVPATILATVSAAYASKGMTLFFAVVLALCLATFCTLVFVYGLGLSLPVVGLWLWG</sequence>
<organism evidence="3 4">
    <name type="scientific">Propylenella binzhouense</name>
    <dbReference type="NCBI Taxonomy" id="2555902"/>
    <lineage>
        <taxon>Bacteria</taxon>
        <taxon>Pseudomonadati</taxon>
        <taxon>Pseudomonadota</taxon>
        <taxon>Alphaproteobacteria</taxon>
        <taxon>Hyphomicrobiales</taxon>
        <taxon>Propylenellaceae</taxon>
        <taxon>Propylenella</taxon>
    </lineage>
</organism>
<evidence type="ECO:0000313" key="4">
    <source>
        <dbReference type="Proteomes" id="UP000773614"/>
    </source>
</evidence>
<protein>
    <submittedName>
        <fullName evidence="3">Tripartite tricarboxylate transporter TctB family protein</fullName>
    </submittedName>
</protein>
<dbReference type="Pfam" id="PF07331">
    <property type="entry name" value="TctB"/>
    <property type="match status" value="1"/>
</dbReference>
<feature type="transmembrane region" description="Helical" evidence="1">
    <location>
        <begin position="44"/>
        <end position="64"/>
    </location>
</feature>
<gene>
    <name evidence="3" type="ORF">E4O86_03900</name>
</gene>
<evidence type="ECO:0000313" key="3">
    <source>
        <dbReference type="EMBL" id="MYZ46857.1"/>
    </source>
</evidence>
<keyword evidence="1" id="KW-0812">Transmembrane</keyword>
<keyword evidence="4" id="KW-1185">Reference proteome</keyword>
<dbReference type="AlphaFoldDB" id="A0A964T3H4"/>
<evidence type="ECO:0000259" key="2">
    <source>
        <dbReference type="Pfam" id="PF07331"/>
    </source>
</evidence>
<feature type="transmembrane region" description="Helical" evidence="1">
    <location>
        <begin position="76"/>
        <end position="92"/>
    </location>
</feature>
<dbReference type="InterPro" id="IPR009936">
    <property type="entry name" value="DUF1468"/>
</dbReference>
<keyword evidence="1" id="KW-1133">Transmembrane helix</keyword>
<dbReference type="Proteomes" id="UP000773614">
    <property type="component" value="Unassembled WGS sequence"/>
</dbReference>
<feature type="domain" description="DUF1468" evidence="2">
    <location>
        <begin position="15"/>
        <end position="148"/>
    </location>
</feature>
<accession>A0A964T3H4</accession>
<comment type="caution">
    <text evidence="3">The sequence shown here is derived from an EMBL/GenBank/DDBJ whole genome shotgun (WGS) entry which is preliminary data.</text>
</comment>
<feature type="transmembrane region" description="Helical" evidence="1">
    <location>
        <begin position="12"/>
        <end position="32"/>
    </location>
</feature>
<reference evidence="3" key="1">
    <citation type="submission" date="2019-03" db="EMBL/GenBank/DDBJ databases">
        <title>Afifella sp. nov., isolated from activated sludge.</title>
        <authorList>
            <person name="Li Q."/>
            <person name="Liu Y."/>
        </authorList>
    </citation>
    <scope>NUCLEOTIDE SEQUENCE</scope>
    <source>
        <strain evidence="3">L72</strain>
    </source>
</reference>
<keyword evidence="1" id="KW-0472">Membrane</keyword>
<proteinExistence type="predicted"/>
<name>A0A964T3H4_9HYPH</name>
<dbReference type="EMBL" id="SPKJ01000007">
    <property type="protein sequence ID" value="MYZ46857.1"/>
    <property type="molecule type" value="Genomic_DNA"/>
</dbReference>